<reference evidence="2" key="1">
    <citation type="submission" date="2014-11" db="EMBL/GenBank/DDBJ databases">
        <authorList>
            <person name="Amaro Gonzalez C."/>
        </authorList>
    </citation>
    <scope>NUCLEOTIDE SEQUENCE</scope>
</reference>
<sequence>MNLCRSLTPWTGGSMEQLPQ</sequence>
<reference evidence="2" key="2">
    <citation type="journal article" date="2015" name="Fish Shellfish Immunol.">
        <title>Early steps in the European eel (Anguilla anguilla)-Vibrio vulnificus interaction in the gills: Role of the RtxA13 toxin.</title>
        <authorList>
            <person name="Callol A."/>
            <person name="Pajuelo D."/>
            <person name="Ebbesson L."/>
            <person name="Teles M."/>
            <person name="MacKenzie S."/>
            <person name="Amaro C."/>
        </authorList>
    </citation>
    <scope>NUCLEOTIDE SEQUENCE</scope>
</reference>
<evidence type="ECO:0000313" key="2">
    <source>
        <dbReference type="EMBL" id="JAH52153.1"/>
    </source>
</evidence>
<feature type="region of interest" description="Disordered" evidence="1">
    <location>
        <begin position="1"/>
        <end position="20"/>
    </location>
</feature>
<dbReference type="EMBL" id="GBXM01056424">
    <property type="protein sequence ID" value="JAH52153.1"/>
    <property type="molecule type" value="Transcribed_RNA"/>
</dbReference>
<protein>
    <submittedName>
        <fullName evidence="2">Uncharacterized protein</fullName>
    </submittedName>
</protein>
<proteinExistence type="predicted"/>
<evidence type="ECO:0000256" key="1">
    <source>
        <dbReference type="SAM" id="MobiDB-lite"/>
    </source>
</evidence>
<name>A0A0E9THE5_ANGAN</name>
<dbReference type="AlphaFoldDB" id="A0A0E9THE5"/>
<accession>A0A0E9THE5</accession>
<organism evidence="2">
    <name type="scientific">Anguilla anguilla</name>
    <name type="common">European freshwater eel</name>
    <name type="synonym">Muraena anguilla</name>
    <dbReference type="NCBI Taxonomy" id="7936"/>
    <lineage>
        <taxon>Eukaryota</taxon>
        <taxon>Metazoa</taxon>
        <taxon>Chordata</taxon>
        <taxon>Craniata</taxon>
        <taxon>Vertebrata</taxon>
        <taxon>Euteleostomi</taxon>
        <taxon>Actinopterygii</taxon>
        <taxon>Neopterygii</taxon>
        <taxon>Teleostei</taxon>
        <taxon>Anguilliformes</taxon>
        <taxon>Anguillidae</taxon>
        <taxon>Anguilla</taxon>
    </lineage>
</organism>